<dbReference type="SUPFAM" id="SSF51905">
    <property type="entry name" value="FAD/NAD(P)-binding domain"/>
    <property type="match status" value="1"/>
</dbReference>
<dbReference type="InterPro" id="IPR036188">
    <property type="entry name" value="FAD/NAD-bd_sf"/>
</dbReference>
<dbReference type="EMBL" id="BKAW01000005">
    <property type="protein sequence ID" value="GEQ02345.1"/>
    <property type="molecule type" value="Genomic_DNA"/>
</dbReference>
<gene>
    <name evidence="6" type="ORF">SCO02_07860</name>
</gene>
<accession>A0AB34AG61</accession>
<comment type="subunit">
    <text evidence="2">Homodimer.</text>
</comment>
<dbReference type="InterPro" id="IPR050097">
    <property type="entry name" value="Ferredoxin-NADP_redctase_2"/>
</dbReference>
<evidence type="ECO:0000256" key="4">
    <source>
        <dbReference type="ARBA" id="ARBA00023002"/>
    </source>
</evidence>
<dbReference type="AlphaFoldDB" id="A0AB34AG61"/>
<dbReference type="PANTHER" id="PTHR48105">
    <property type="entry name" value="THIOREDOXIN REDUCTASE 1-RELATED-RELATED"/>
    <property type="match status" value="1"/>
</dbReference>
<keyword evidence="4" id="KW-0560">Oxidoreductase</keyword>
<dbReference type="PRINTS" id="PR00368">
    <property type="entry name" value="FADPNR"/>
</dbReference>
<feature type="domain" description="FAD/NAD(P)-binding" evidence="5">
    <location>
        <begin position="3"/>
        <end position="278"/>
    </location>
</feature>
<dbReference type="InterPro" id="IPR023753">
    <property type="entry name" value="FAD/NAD-binding_dom"/>
</dbReference>
<protein>
    <submittedName>
        <fullName evidence="6">Thioredoxin reductase</fullName>
    </submittedName>
</protein>
<organism evidence="6 7">
    <name type="scientific">Staphylococcus ureilyticus</name>
    <name type="common">Staphylococcus cohnii subsp. urealyticus</name>
    <dbReference type="NCBI Taxonomy" id="94138"/>
    <lineage>
        <taxon>Bacteria</taxon>
        <taxon>Bacillati</taxon>
        <taxon>Bacillota</taxon>
        <taxon>Bacilli</taxon>
        <taxon>Bacillales</taxon>
        <taxon>Staphylococcaceae</taxon>
        <taxon>Staphylococcus</taxon>
        <taxon>Staphylococcus cohnii species complex</taxon>
    </lineage>
</organism>
<proteinExistence type="predicted"/>
<evidence type="ECO:0000313" key="7">
    <source>
        <dbReference type="Proteomes" id="UP000321839"/>
    </source>
</evidence>
<dbReference type="Gene3D" id="3.50.50.60">
    <property type="entry name" value="FAD/NAD(P)-binding domain"/>
    <property type="match status" value="2"/>
</dbReference>
<sequence>MEYEVIVIGGGPAGMSAALNFGRGMMHTLVIDEDKPRNKVTQLSHGYLTQDGISPQKFKQQAIEDVSKYKDVSIVNARVVDIIQIESGFKVSTASKSYTAKQILVATGVREHLPKINNIESFYGKTVFYCPWCDGFEMKHTQLGVFYSDKDVIHIVKLLRNFSKKITVFTNGIETLEPEAIKFLEQHHIEVCSTTIKKLLGDQGQLKGVELEDGSVIKIEGAFTQMGWDTEFNFLNNILLERDEQGKIKSSPYGETNINGLYVTGETKDNFPSQLIDAASNGGNVAKNMMMSLINETYQ</sequence>
<reference evidence="6 7" key="1">
    <citation type="submission" date="2019-07" db="EMBL/GenBank/DDBJ databases">
        <title>Whole genome shotgun sequence of Staphylococcus cohnii subsp. urealyticus NBRC 109766.</title>
        <authorList>
            <person name="Hosoyama A."/>
            <person name="Uohara A."/>
            <person name="Ohji S."/>
            <person name="Ichikawa N."/>
        </authorList>
    </citation>
    <scope>NUCLEOTIDE SEQUENCE [LARGE SCALE GENOMIC DNA]</scope>
    <source>
        <strain evidence="6 7">NBRC 109766</strain>
    </source>
</reference>
<comment type="caution">
    <text evidence="6">The sequence shown here is derived from an EMBL/GenBank/DDBJ whole genome shotgun (WGS) entry which is preliminary data.</text>
</comment>
<dbReference type="RefSeq" id="WP_073342256.1">
    <property type="nucleotide sequence ID" value="NZ_BKAW01000005.1"/>
</dbReference>
<dbReference type="Proteomes" id="UP000321839">
    <property type="component" value="Unassembled WGS sequence"/>
</dbReference>
<evidence type="ECO:0000313" key="6">
    <source>
        <dbReference type="EMBL" id="GEQ02345.1"/>
    </source>
</evidence>
<keyword evidence="7" id="KW-1185">Reference proteome</keyword>
<name>A0AB34AG61_STAUR</name>
<evidence type="ECO:0000256" key="1">
    <source>
        <dbReference type="ARBA" id="ARBA00001974"/>
    </source>
</evidence>
<evidence type="ECO:0000259" key="5">
    <source>
        <dbReference type="Pfam" id="PF07992"/>
    </source>
</evidence>
<evidence type="ECO:0000256" key="2">
    <source>
        <dbReference type="ARBA" id="ARBA00011738"/>
    </source>
</evidence>
<evidence type="ECO:0000256" key="3">
    <source>
        <dbReference type="ARBA" id="ARBA00022630"/>
    </source>
</evidence>
<dbReference type="GO" id="GO:0016491">
    <property type="term" value="F:oxidoreductase activity"/>
    <property type="evidence" value="ECO:0007669"/>
    <property type="project" value="UniProtKB-KW"/>
</dbReference>
<comment type="cofactor">
    <cofactor evidence="1">
        <name>FAD</name>
        <dbReference type="ChEBI" id="CHEBI:57692"/>
    </cofactor>
</comment>
<dbReference type="PRINTS" id="PR00469">
    <property type="entry name" value="PNDRDTASEII"/>
</dbReference>
<keyword evidence="3" id="KW-0285">Flavoprotein</keyword>
<dbReference type="Pfam" id="PF07992">
    <property type="entry name" value="Pyr_redox_2"/>
    <property type="match status" value="1"/>
</dbReference>